<evidence type="ECO:0000313" key="2">
    <source>
        <dbReference type="EMBL" id="DAE02611.1"/>
    </source>
</evidence>
<dbReference type="EMBL" id="BK015347">
    <property type="protein sequence ID" value="DAE02611.1"/>
    <property type="molecule type" value="Genomic_DNA"/>
</dbReference>
<name>A0A8S5P863_9CAUD</name>
<evidence type="ECO:0000256" key="1">
    <source>
        <dbReference type="SAM" id="Phobius"/>
    </source>
</evidence>
<accession>A0A8S5P863</accession>
<feature type="transmembrane region" description="Helical" evidence="1">
    <location>
        <begin position="24"/>
        <end position="44"/>
    </location>
</feature>
<reference evidence="2" key="1">
    <citation type="journal article" date="2021" name="Proc. Natl. Acad. Sci. U.S.A.">
        <title>A Catalog of Tens of Thousands of Viruses from Human Metagenomes Reveals Hidden Associations with Chronic Diseases.</title>
        <authorList>
            <person name="Tisza M.J."/>
            <person name="Buck C.B."/>
        </authorList>
    </citation>
    <scope>NUCLEOTIDE SEQUENCE</scope>
    <source>
        <strain evidence="2">CtmYS12</strain>
    </source>
</reference>
<sequence>MGFFLLFSHKYHPILWEVRTVKNILTIIMSIVLVLMLVIDIFFYQRPEGRMFMLILATIGGVCSIIMFEQDEES</sequence>
<keyword evidence="1" id="KW-0472">Membrane</keyword>
<keyword evidence="1" id="KW-0812">Transmembrane</keyword>
<keyword evidence="1" id="KW-1133">Transmembrane helix</keyword>
<protein>
    <submittedName>
        <fullName evidence="2">Uncharacterized protein</fullName>
    </submittedName>
</protein>
<feature type="transmembrane region" description="Helical" evidence="1">
    <location>
        <begin position="51"/>
        <end position="68"/>
    </location>
</feature>
<proteinExistence type="predicted"/>
<organism evidence="2">
    <name type="scientific">Siphoviridae sp. ctmYS12</name>
    <dbReference type="NCBI Taxonomy" id="2825652"/>
    <lineage>
        <taxon>Viruses</taxon>
        <taxon>Duplodnaviria</taxon>
        <taxon>Heunggongvirae</taxon>
        <taxon>Uroviricota</taxon>
        <taxon>Caudoviricetes</taxon>
    </lineage>
</organism>